<dbReference type="Proteomes" id="UP000313359">
    <property type="component" value="Unassembled WGS sequence"/>
</dbReference>
<proteinExistence type="predicted"/>
<keyword evidence="4" id="KW-1185">Reference proteome</keyword>
<keyword evidence="2" id="KW-0732">Signal</keyword>
<feature type="signal peptide" evidence="2">
    <location>
        <begin position="1"/>
        <end position="22"/>
    </location>
</feature>
<accession>A0A5C2S8K5</accession>
<protein>
    <recommendedName>
        <fullName evidence="5">Secreted protein</fullName>
    </recommendedName>
</protein>
<evidence type="ECO:0008006" key="5">
    <source>
        <dbReference type="Google" id="ProtNLM"/>
    </source>
</evidence>
<reference evidence="3" key="1">
    <citation type="journal article" date="2018" name="Genome Biol. Evol.">
        <title>Genomics and development of Lentinus tigrinus, a white-rot wood-decaying mushroom with dimorphic fruiting bodies.</title>
        <authorList>
            <person name="Wu B."/>
            <person name="Xu Z."/>
            <person name="Knudson A."/>
            <person name="Carlson A."/>
            <person name="Chen N."/>
            <person name="Kovaka S."/>
            <person name="LaButti K."/>
            <person name="Lipzen A."/>
            <person name="Pennachio C."/>
            <person name="Riley R."/>
            <person name="Schakwitz W."/>
            <person name="Umezawa K."/>
            <person name="Ohm R.A."/>
            <person name="Grigoriev I.V."/>
            <person name="Nagy L.G."/>
            <person name="Gibbons J."/>
            <person name="Hibbett D."/>
        </authorList>
    </citation>
    <scope>NUCLEOTIDE SEQUENCE [LARGE SCALE GENOMIC DNA]</scope>
    <source>
        <strain evidence="3">ALCF2SS1-6</strain>
    </source>
</reference>
<sequence length="128" mass="13791">MLGCPLGSVGLCLLAAARPGPATTTPKRVLGSPSKRRVVRTGPPPPAWTYKKLNTDTDISSSHHLSMSRSGGVAERRERRALLMHAARGTMAGVPISDEGSALDAICLLIMRSAHKTPFQHLRPEFQR</sequence>
<evidence type="ECO:0000313" key="4">
    <source>
        <dbReference type="Proteomes" id="UP000313359"/>
    </source>
</evidence>
<evidence type="ECO:0000313" key="3">
    <source>
        <dbReference type="EMBL" id="RPD60215.1"/>
    </source>
</evidence>
<gene>
    <name evidence="3" type="ORF">L227DRAFT_575289</name>
</gene>
<name>A0A5C2S8K5_9APHY</name>
<dbReference type="EMBL" id="ML122266">
    <property type="protein sequence ID" value="RPD60215.1"/>
    <property type="molecule type" value="Genomic_DNA"/>
</dbReference>
<dbReference type="AlphaFoldDB" id="A0A5C2S8K5"/>
<feature type="compositionally biased region" description="Low complexity" evidence="1">
    <location>
        <begin position="60"/>
        <end position="70"/>
    </location>
</feature>
<evidence type="ECO:0000256" key="1">
    <source>
        <dbReference type="SAM" id="MobiDB-lite"/>
    </source>
</evidence>
<organism evidence="3 4">
    <name type="scientific">Lentinus tigrinus ALCF2SS1-6</name>
    <dbReference type="NCBI Taxonomy" id="1328759"/>
    <lineage>
        <taxon>Eukaryota</taxon>
        <taxon>Fungi</taxon>
        <taxon>Dikarya</taxon>
        <taxon>Basidiomycota</taxon>
        <taxon>Agaricomycotina</taxon>
        <taxon>Agaricomycetes</taxon>
        <taxon>Polyporales</taxon>
        <taxon>Polyporaceae</taxon>
        <taxon>Lentinus</taxon>
    </lineage>
</organism>
<feature type="region of interest" description="Disordered" evidence="1">
    <location>
        <begin position="21"/>
        <end position="74"/>
    </location>
</feature>
<feature type="chain" id="PRO_5022746480" description="Secreted protein" evidence="2">
    <location>
        <begin position="23"/>
        <end position="128"/>
    </location>
</feature>
<evidence type="ECO:0000256" key="2">
    <source>
        <dbReference type="SAM" id="SignalP"/>
    </source>
</evidence>